<evidence type="ECO:0000256" key="2">
    <source>
        <dbReference type="ARBA" id="ARBA00010578"/>
    </source>
</evidence>
<evidence type="ECO:0000256" key="7">
    <source>
        <dbReference type="RuleBase" id="RU365069"/>
    </source>
</evidence>
<dbReference type="InterPro" id="IPR029175">
    <property type="entry name" value="EXOC2/Sec5"/>
</dbReference>
<feature type="transmembrane region" description="Helical" evidence="8">
    <location>
        <begin position="885"/>
        <end position="902"/>
    </location>
</feature>
<evidence type="ECO:0000256" key="4">
    <source>
        <dbReference type="ARBA" id="ARBA00022448"/>
    </source>
</evidence>
<dbReference type="Gene3D" id="2.60.40.10">
    <property type="entry name" value="Immunoglobulins"/>
    <property type="match status" value="1"/>
</dbReference>
<dbReference type="GO" id="GO:0016787">
    <property type="term" value="F:hydrolase activity"/>
    <property type="evidence" value="ECO:0007669"/>
    <property type="project" value="InterPro"/>
</dbReference>
<dbReference type="Gene3D" id="3.60.21.10">
    <property type="match status" value="1"/>
</dbReference>
<evidence type="ECO:0000256" key="5">
    <source>
        <dbReference type="ARBA" id="ARBA00022483"/>
    </source>
</evidence>
<evidence type="ECO:0000256" key="8">
    <source>
        <dbReference type="SAM" id="Phobius"/>
    </source>
</evidence>
<dbReference type="Pfam" id="PF15469">
    <property type="entry name" value="Sec5"/>
    <property type="match status" value="1"/>
</dbReference>
<dbReference type="InterPro" id="IPR029052">
    <property type="entry name" value="Metallo-depent_PP-like"/>
</dbReference>
<dbReference type="Proteomes" id="UP000887574">
    <property type="component" value="Unplaced"/>
</dbReference>
<evidence type="ECO:0000259" key="9">
    <source>
        <dbReference type="Pfam" id="PF01833"/>
    </source>
</evidence>
<dbReference type="WBParaSite" id="jg3249">
    <property type="protein sequence ID" value="jg3249"/>
    <property type="gene ID" value="jg3249"/>
</dbReference>
<dbReference type="InterPro" id="IPR013783">
    <property type="entry name" value="Ig-like_fold"/>
</dbReference>
<evidence type="ECO:0000313" key="12">
    <source>
        <dbReference type="WBParaSite" id="jg3249"/>
    </source>
</evidence>
<dbReference type="PANTHER" id="PTHR13043">
    <property type="entry name" value="EXOCYST COMPLEX COMPONENT SEC5"/>
    <property type="match status" value="1"/>
</dbReference>
<evidence type="ECO:0000256" key="3">
    <source>
        <dbReference type="ARBA" id="ARBA00017526"/>
    </source>
</evidence>
<keyword evidence="11" id="KW-1185">Reference proteome</keyword>
<dbReference type="GO" id="GO:0006893">
    <property type="term" value="P:Golgi to plasma membrane transport"/>
    <property type="evidence" value="ECO:0007669"/>
    <property type="project" value="UniProtKB-UniRule"/>
</dbReference>
<evidence type="ECO:0000256" key="1">
    <source>
        <dbReference type="ARBA" id="ARBA00002660"/>
    </source>
</evidence>
<keyword evidence="8" id="KW-0812">Transmembrane</keyword>
<dbReference type="Pfam" id="PF01833">
    <property type="entry name" value="TIG"/>
    <property type="match status" value="1"/>
</dbReference>
<dbReference type="AlphaFoldDB" id="A0A915E8Q1"/>
<evidence type="ECO:0000256" key="6">
    <source>
        <dbReference type="ARBA" id="ARBA00022927"/>
    </source>
</evidence>
<dbReference type="InterPro" id="IPR014756">
    <property type="entry name" value="Ig_E-set"/>
</dbReference>
<reference evidence="12" key="1">
    <citation type="submission" date="2022-11" db="UniProtKB">
        <authorList>
            <consortium name="WormBaseParasite"/>
        </authorList>
    </citation>
    <scope>IDENTIFICATION</scope>
</reference>
<keyword evidence="6 7" id="KW-0653">Protein transport</keyword>
<accession>A0A915E8Q1</accession>
<dbReference type="SUPFAM" id="SSF81296">
    <property type="entry name" value="E set domains"/>
    <property type="match status" value="1"/>
</dbReference>
<dbReference type="GO" id="GO:0015031">
    <property type="term" value="P:protein transport"/>
    <property type="evidence" value="ECO:0007669"/>
    <property type="project" value="UniProtKB-KW"/>
</dbReference>
<keyword evidence="8" id="KW-1133">Transmembrane helix</keyword>
<dbReference type="InterPro" id="IPR039481">
    <property type="entry name" value="EXOC2/Sec5_N_dom"/>
</dbReference>
<dbReference type="PANTHER" id="PTHR13043:SF1">
    <property type="entry name" value="EXOCYST COMPLEX COMPONENT 2"/>
    <property type="match status" value="1"/>
</dbReference>
<keyword evidence="8" id="KW-0472">Membrane</keyword>
<keyword evidence="4 7" id="KW-0813">Transport</keyword>
<dbReference type="GO" id="GO:0006887">
    <property type="term" value="P:exocytosis"/>
    <property type="evidence" value="ECO:0007669"/>
    <property type="project" value="UniProtKB-KW"/>
</dbReference>
<feature type="domain" description="Exocyst complex component EXOC2/Sec5 N-terminal" evidence="10">
    <location>
        <begin position="109"/>
        <end position="803"/>
    </location>
</feature>
<dbReference type="GO" id="GO:0000145">
    <property type="term" value="C:exocyst"/>
    <property type="evidence" value="ECO:0007669"/>
    <property type="project" value="UniProtKB-UniRule"/>
</dbReference>
<name>A0A915E8Q1_9BILA</name>
<comment type="function">
    <text evidence="1 7">Component of the exocyst complex involved in the docking of exocytic vesicles with fusion sites on the plasma membrane.</text>
</comment>
<evidence type="ECO:0000313" key="11">
    <source>
        <dbReference type="Proteomes" id="UP000887574"/>
    </source>
</evidence>
<organism evidence="11 12">
    <name type="scientific">Ditylenchus dipsaci</name>
    <dbReference type="NCBI Taxonomy" id="166011"/>
    <lineage>
        <taxon>Eukaryota</taxon>
        <taxon>Metazoa</taxon>
        <taxon>Ecdysozoa</taxon>
        <taxon>Nematoda</taxon>
        <taxon>Chromadorea</taxon>
        <taxon>Rhabditida</taxon>
        <taxon>Tylenchina</taxon>
        <taxon>Tylenchomorpha</taxon>
        <taxon>Sphaerularioidea</taxon>
        <taxon>Anguinidae</taxon>
        <taxon>Anguininae</taxon>
        <taxon>Ditylenchus</taxon>
    </lineage>
</organism>
<keyword evidence="5 7" id="KW-0268">Exocytosis</keyword>
<protein>
    <recommendedName>
        <fullName evidence="3 7">Exocyst complex component 2</fullName>
    </recommendedName>
</protein>
<dbReference type="SUPFAM" id="SSF56300">
    <property type="entry name" value="Metallo-dependent phosphatases"/>
    <property type="match status" value="1"/>
</dbReference>
<dbReference type="InterPro" id="IPR002909">
    <property type="entry name" value="IPT_dom"/>
</dbReference>
<feature type="transmembrane region" description="Helical" evidence="8">
    <location>
        <begin position="830"/>
        <end position="848"/>
    </location>
</feature>
<feature type="domain" description="IPT/TIG" evidence="9">
    <location>
        <begin position="8"/>
        <end position="59"/>
    </location>
</feature>
<proteinExistence type="inferred from homology"/>
<evidence type="ECO:0000259" key="10">
    <source>
        <dbReference type="Pfam" id="PF15469"/>
    </source>
</evidence>
<dbReference type="CDD" id="cd00603">
    <property type="entry name" value="IPT_PCSR"/>
    <property type="match status" value="1"/>
</dbReference>
<comment type="subunit">
    <text evidence="7">Component of the exocyst complex.</text>
</comment>
<comment type="similarity">
    <text evidence="2 7">Belongs to the SEC5 family.</text>
</comment>
<sequence>MSKTRLVPLVTGISPHQGVPGTQVTIRGEHLGEDPNDLVALIICGTDCLVSAKWKSSSKLWPAWDRPKEFRVFIEEVGPLQESCVWVDESRTVPGRNVVRTIPETTETEDVLGLKVDLSKKLDHSVLSKMFPEASGNLRMENFNPAWYLLENHKFTKLEDLRVGLRNLQICINKEEETSKNIHKANLNSLINCVDALSDLHLKIDGKIKADKKSWPVTSNLAGKISESRTTADKLFREVLSRKDRADATRNALSVLTRFRFIFFLAESIDDNMAKAEYSTILNDYTRAKSLFRDSEVGLFKEVMAVLDQKINLLKRTIRQKLMDIPTSFEEQSKLIKYLKILDPDSDPAWDCITAYHCWLEDVLWQLQNKYYSLVMEEEKHQQNEGMNLSLMDHNTGGYRHTFITELFALLTEKLQSFWKLSQSYSNSDDEKFQEKQDDIDQMLTNTINVCSWLLLNALVPTSLPESVSKQYKDQFVSWPTITSVAHMNYLFFSLRALRTSIKTLLDFQFNRAHVQPLVELCTTIRLKCLGLVVERASEDILQLGNRENWKMDGGDQTKTSLPDLYETEINEIMMNRKTEALIEPTDQSSKRPNRLFMTGSTVDTMSLSSAGGTETSIPDTKSKAPSLEITSKKLLISICNLEYVINQLLACICRRLTDNGVKFGDLIYKKSKQKLIHYRHSLIKHYIAIKTSAIVAVLDSASYEQLPEEEDVSDFIKELIMCVVFIQAELYLISPQLTNQVLSVAVESSLNGVVIDLAALEEAFQQYLSAQMRSALNSIRARLMNKLDRESFQSSIQNFRQCLRMAIESLQSAEANNEVGYRVGNRNRAVSIIILLWIMVHITLLIYSHLFSFFQAPFTVYKFGGRTEAKAPNGNIRRIRSRSLWLFWIVVLFSHLAYPLYLVDSFEVPSYLYYFSCFINVHWYCADHLVVRQEILPMPHLKMPLSSATANGSAGQPSLQVAVITDLHGGAIVYRDQIAKVVDKVNELNVDAILIVVTQKYAKVQLETDAIDAPRHLIEERMEPLRHLESRYGTYFVTGNHEYYYGDVKQWILLFESYDIKVLQKQVMVKNSLHKKSYTTCSNVDLNGVCLLGLNDISSKNSGIKDHSMNVSALDNCPTESPTLVMVHNPAAANDVVEYAQKTNTQLISLFQAISLVYKKIIVDSLGHTHAGQY</sequence>